<reference evidence="1 2" key="1">
    <citation type="journal article" date="2024" name="Ann. Entomol. Soc. Am.">
        <title>Genomic analyses of the southern and eastern yellowjacket wasps (Hymenoptera: Vespidae) reveal evolutionary signatures of social life.</title>
        <authorList>
            <person name="Catto M.A."/>
            <person name="Caine P.B."/>
            <person name="Orr S.E."/>
            <person name="Hunt B.G."/>
            <person name="Goodisman M.A.D."/>
        </authorList>
    </citation>
    <scope>NUCLEOTIDE SEQUENCE [LARGE SCALE GENOMIC DNA]</scope>
    <source>
        <strain evidence="1">233</strain>
        <tissue evidence="1">Head and thorax</tissue>
    </source>
</reference>
<evidence type="ECO:0000313" key="1">
    <source>
        <dbReference type="EMBL" id="KAL2740208.1"/>
    </source>
</evidence>
<organism evidence="1 2">
    <name type="scientific">Vespula squamosa</name>
    <name type="common">Southern yellow jacket</name>
    <name type="synonym">Wasp</name>
    <dbReference type="NCBI Taxonomy" id="30214"/>
    <lineage>
        <taxon>Eukaryota</taxon>
        <taxon>Metazoa</taxon>
        <taxon>Ecdysozoa</taxon>
        <taxon>Arthropoda</taxon>
        <taxon>Hexapoda</taxon>
        <taxon>Insecta</taxon>
        <taxon>Pterygota</taxon>
        <taxon>Neoptera</taxon>
        <taxon>Endopterygota</taxon>
        <taxon>Hymenoptera</taxon>
        <taxon>Apocrita</taxon>
        <taxon>Aculeata</taxon>
        <taxon>Vespoidea</taxon>
        <taxon>Vespidae</taxon>
        <taxon>Vespinae</taxon>
        <taxon>Vespula</taxon>
    </lineage>
</organism>
<dbReference type="AlphaFoldDB" id="A0ABD2C7A5"/>
<sequence length="84" mass="10132">MIQPGEKKEEKKRNSECACMRKMELRTRGEHLKDSFNRAKSKYPYQVQFFFTVKRKSDQKPSPKNLSQEFLPRVTLKRYDTKMV</sequence>
<keyword evidence="2" id="KW-1185">Reference proteome</keyword>
<name>A0ABD2C7A5_VESSQ</name>
<dbReference type="Proteomes" id="UP001607302">
    <property type="component" value="Unassembled WGS sequence"/>
</dbReference>
<accession>A0ABD2C7A5</accession>
<proteinExistence type="predicted"/>
<evidence type="ECO:0000313" key="2">
    <source>
        <dbReference type="Proteomes" id="UP001607302"/>
    </source>
</evidence>
<dbReference type="EMBL" id="JAUDFV010000020">
    <property type="protein sequence ID" value="KAL2740208.1"/>
    <property type="molecule type" value="Genomic_DNA"/>
</dbReference>
<comment type="caution">
    <text evidence="1">The sequence shown here is derived from an EMBL/GenBank/DDBJ whole genome shotgun (WGS) entry which is preliminary data.</text>
</comment>
<gene>
    <name evidence="1" type="ORF">V1478_000349</name>
</gene>
<protein>
    <submittedName>
        <fullName evidence="1">Uncharacterized protein</fullName>
    </submittedName>
</protein>